<evidence type="ECO:0000313" key="1">
    <source>
        <dbReference type="EMBL" id="MBE5023259.1"/>
    </source>
</evidence>
<protein>
    <submittedName>
        <fullName evidence="1">S4A5 electrogenic sodium bicarbonate cotransporter 4</fullName>
    </submittedName>
</protein>
<accession>A0ABR9QQB1</accession>
<dbReference type="EMBL" id="JADCJZ010000001">
    <property type="protein sequence ID" value="MBE5023259.1"/>
    <property type="molecule type" value="Genomic_DNA"/>
</dbReference>
<evidence type="ECO:0000313" key="2">
    <source>
        <dbReference type="Proteomes" id="UP001194273"/>
    </source>
</evidence>
<organism evidence="1 2">
    <name type="scientific">Thermophilibacter gallinarum</name>
    <dbReference type="NCBI Taxonomy" id="2779357"/>
    <lineage>
        <taxon>Bacteria</taxon>
        <taxon>Bacillati</taxon>
        <taxon>Actinomycetota</taxon>
        <taxon>Coriobacteriia</taxon>
        <taxon>Coriobacteriales</taxon>
        <taxon>Atopobiaceae</taxon>
        <taxon>Thermophilibacter</taxon>
    </lineage>
</organism>
<gene>
    <name evidence="1" type="ORF">INF26_00035</name>
</gene>
<keyword evidence="2" id="KW-1185">Reference proteome</keyword>
<dbReference type="RefSeq" id="WP_193528728.1">
    <property type="nucleotide sequence ID" value="NZ_JADCJZ010000001.1"/>
</dbReference>
<name>A0ABR9QQB1_9ACTN</name>
<proteinExistence type="predicted"/>
<dbReference type="Proteomes" id="UP001194273">
    <property type="component" value="Unassembled WGS sequence"/>
</dbReference>
<sequence>MSRARGAQASGGGVRMGPVSLFALVVALCLAVMAVLAVTTARASMALAERQAAFTADDYANEAVGQELLARVRAVADEGGADGVGARLDDLLVACSAEGGPAVTATINEGQLSAHIESGSGRCLDVVLAIGENGEVSVGSWRATTLWDEDTGDVLWTGQK</sequence>
<comment type="caution">
    <text evidence="1">The sequence shown here is derived from an EMBL/GenBank/DDBJ whole genome shotgun (WGS) entry which is preliminary data.</text>
</comment>
<reference evidence="1 2" key="1">
    <citation type="submission" date="2020-10" db="EMBL/GenBank/DDBJ databases">
        <title>ChiBAC.</title>
        <authorList>
            <person name="Zenner C."/>
            <person name="Hitch T.C.A."/>
            <person name="Clavel T."/>
        </authorList>
    </citation>
    <scope>NUCLEOTIDE SEQUENCE [LARGE SCALE GENOMIC DNA]</scope>
    <source>
        <strain evidence="1 2">DSM 107455</strain>
    </source>
</reference>